<feature type="transmembrane region" description="Helical" evidence="1">
    <location>
        <begin position="386"/>
        <end position="404"/>
    </location>
</feature>
<evidence type="ECO:0000259" key="2">
    <source>
        <dbReference type="Pfam" id="PF01970"/>
    </source>
</evidence>
<gene>
    <name evidence="3" type="ORF">H0H10_31595</name>
</gene>
<feature type="transmembrane region" description="Helical" evidence="1">
    <location>
        <begin position="21"/>
        <end position="47"/>
    </location>
</feature>
<evidence type="ECO:0000313" key="3">
    <source>
        <dbReference type="EMBL" id="MBD0423648.1"/>
    </source>
</evidence>
<keyword evidence="1" id="KW-1133">Transmembrane helix</keyword>
<evidence type="ECO:0000256" key="1">
    <source>
        <dbReference type="SAM" id="Phobius"/>
    </source>
</evidence>
<reference evidence="3" key="2">
    <citation type="submission" date="2020-09" db="EMBL/GenBank/DDBJ databases">
        <authorList>
            <person name="Luo X."/>
        </authorList>
    </citation>
    <scope>NUCLEOTIDE SEQUENCE</scope>
    <source>
        <strain evidence="3">TRM S81-3</strain>
    </source>
</reference>
<feature type="transmembrane region" description="Helical" evidence="1">
    <location>
        <begin position="202"/>
        <end position="222"/>
    </location>
</feature>
<sequence length="504" mass="52163">MLEQLGSALQQVVAPDSLAMLLLGVAIGFVVGILPGLGGAVTLALLIPITFGMDPVPAFSLLLGMYVVCAVAGDFTSVLFGIPGEASAAAMVLDGFPLNKKGQAGRALGAALASSVIGAVFGVAVLTALIPVLSPLVLMIGPPELFAIGLLGLAFVASLSGKNMFKGSIMAALGVLLSLVGLDPNTGIPRYTFGSLELWEGIGIVPVVVGLLGGAELLQIMLDKDNRTRHHGRPKVGGIRTGVLETAKHWFLVVRASAIGVAVGIVPGLGGSMAQFIAYGHAKQTSKKPERFGRGAIEGVIASGATSTAKDGGALVPTIAFGVPSSVSMAVLLGAFVILGLDPGPSMLTDDLDVTLSMVWIVVLATVAAAALGYVLLRPLTHLTRVKGRVLVPSLILLLTLGAYSESNSFANVLVMLLFLAVGVVAIRWDWPRVPLLLGLVLGAILERYFILSHSIYDWEWLGRPSVIAIIAVALLLVVSQILRALRKPRTAVDTPRTKEGAAV</sequence>
<feature type="transmembrane region" description="Helical" evidence="1">
    <location>
        <begin position="59"/>
        <end position="82"/>
    </location>
</feature>
<feature type="transmembrane region" description="Helical" evidence="1">
    <location>
        <begin position="164"/>
        <end position="182"/>
    </location>
</feature>
<feature type="transmembrane region" description="Helical" evidence="1">
    <location>
        <begin position="436"/>
        <end position="457"/>
    </location>
</feature>
<protein>
    <submittedName>
        <fullName evidence="3">Tripartite tricarboxylate transporter permease</fullName>
    </submittedName>
</protein>
<reference evidence="3" key="1">
    <citation type="submission" date="2020-09" db="EMBL/GenBank/DDBJ databases">
        <title>Streptomyces grisecoloratus sp. nov., isolated from cotton soil.</title>
        <authorList>
            <person name="Xing L."/>
        </authorList>
    </citation>
    <scope>NUCLEOTIDE SEQUENCE</scope>
    <source>
        <strain evidence="3">TRM S81-3</strain>
    </source>
</reference>
<dbReference type="AlphaFoldDB" id="A0A926LBP9"/>
<keyword evidence="4" id="KW-1185">Reference proteome</keyword>
<dbReference type="Proteomes" id="UP000621210">
    <property type="component" value="Unassembled WGS sequence"/>
</dbReference>
<feature type="transmembrane region" description="Helical" evidence="1">
    <location>
        <begin position="410"/>
        <end position="429"/>
    </location>
</feature>
<feature type="transmembrane region" description="Helical" evidence="1">
    <location>
        <begin position="463"/>
        <end position="483"/>
    </location>
</feature>
<evidence type="ECO:0000313" key="4">
    <source>
        <dbReference type="Proteomes" id="UP000621210"/>
    </source>
</evidence>
<keyword evidence="1" id="KW-0812">Transmembrane</keyword>
<accession>A0A926LBP9</accession>
<dbReference type="EMBL" id="JACVQF010000223">
    <property type="protein sequence ID" value="MBD0423648.1"/>
    <property type="molecule type" value="Genomic_DNA"/>
</dbReference>
<feature type="transmembrane region" description="Helical" evidence="1">
    <location>
        <begin position="314"/>
        <end position="338"/>
    </location>
</feature>
<organism evidence="3 4">
    <name type="scientific">Streptomyces griseicoloratus</name>
    <dbReference type="NCBI Taxonomy" id="2752516"/>
    <lineage>
        <taxon>Bacteria</taxon>
        <taxon>Bacillati</taxon>
        <taxon>Actinomycetota</taxon>
        <taxon>Actinomycetes</taxon>
        <taxon>Kitasatosporales</taxon>
        <taxon>Streptomycetaceae</taxon>
        <taxon>Streptomyces</taxon>
    </lineage>
</organism>
<comment type="caution">
    <text evidence="3">The sequence shown here is derived from an EMBL/GenBank/DDBJ whole genome shotgun (WGS) entry which is preliminary data.</text>
</comment>
<proteinExistence type="predicted"/>
<name>A0A926LBP9_9ACTN</name>
<feature type="domain" description="DUF112" evidence="2">
    <location>
        <begin position="18"/>
        <end position="438"/>
    </location>
</feature>
<keyword evidence="1" id="KW-0472">Membrane</keyword>
<feature type="transmembrane region" description="Helical" evidence="1">
    <location>
        <begin position="136"/>
        <end position="157"/>
    </location>
</feature>
<dbReference type="PANTHER" id="PTHR35342">
    <property type="entry name" value="TRICARBOXYLIC TRANSPORT PROTEIN"/>
    <property type="match status" value="1"/>
</dbReference>
<feature type="transmembrane region" description="Helical" evidence="1">
    <location>
        <begin position="358"/>
        <end position="377"/>
    </location>
</feature>
<dbReference type="RefSeq" id="WP_188184562.1">
    <property type="nucleotide sequence ID" value="NZ_JACVQF010000223.1"/>
</dbReference>
<dbReference type="Pfam" id="PF01970">
    <property type="entry name" value="TctA"/>
    <property type="match status" value="1"/>
</dbReference>
<dbReference type="PANTHER" id="PTHR35342:SF5">
    <property type="entry name" value="TRICARBOXYLIC TRANSPORT PROTEIN"/>
    <property type="match status" value="1"/>
</dbReference>
<feature type="transmembrane region" description="Helical" evidence="1">
    <location>
        <begin position="107"/>
        <end position="130"/>
    </location>
</feature>
<dbReference type="InterPro" id="IPR002823">
    <property type="entry name" value="DUF112_TM"/>
</dbReference>